<feature type="transmembrane region" description="Helical" evidence="1">
    <location>
        <begin position="269"/>
        <end position="294"/>
    </location>
</feature>
<dbReference type="AlphaFoldDB" id="A0A089LNP7"/>
<dbReference type="KEGG" id="pbd:PBOR_36045"/>
<keyword evidence="1" id="KW-0472">Membrane</keyword>
<feature type="transmembrane region" description="Helical" evidence="1">
    <location>
        <begin position="53"/>
        <end position="80"/>
    </location>
</feature>
<dbReference type="Pfam" id="PF09991">
    <property type="entry name" value="DUF2232"/>
    <property type="match status" value="1"/>
</dbReference>
<evidence type="ECO:0000313" key="3">
    <source>
        <dbReference type="Proteomes" id="UP000029518"/>
    </source>
</evidence>
<feature type="transmembrane region" description="Helical" evidence="1">
    <location>
        <begin position="241"/>
        <end position="262"/>
    </location>
</feature>
<reference evidence="2" key="1">
    <citation type="submission" date="2014-08" db="EMBL/GenBank/DDBJ databases">
        <title>Comparative genomics of the Paenibacillus odorifer group.</title>
        <authorList>
            <person name="den Bakker H.C."/>
            <person name="Tsai Y.-C.Y.-C."/>
            <person name="Martin N."/>
            <person name="Korlach J."/>
            <person name="Wiedmann M."/>
        </authorList>
    </citation>
    <scope>NUCLEOTIDE SEQUENCE [LARGE SCALE GENOMIC DNA]</scope>
    <source>
        <strain evidence="2">DSM 13188</strain>
    </source>
</reference>
<gene>
    <name evidence="2" type="ORF">PBOR_36045</name>
</gene>
<dbReference type="RefSeq" id="WP_042218696.1">
    <property type="nucleotide sequence ID" value="NZ_CP009285.1"/>
</dbReference>
<dbReference type="EMBL" id="CP009285">
    <property type="protein sequence ID" value="AIQ61715.1"/>
    <property type="molecule type" value="Genomic_DNA"/>
</dbReference>
<proteinExistence type="predicted"/>
<dbReference type="PANTHER" id="PTHR41324:SF1">
    <property type="entry name" value="DUF2232 DOMAIN-CONTAINING PROTEIN"/>
    <property type="match status" value="1"/>
</dbReference>
<dbReference type="InterPro" id="IPR018710">
    <property type="entry name" value="DUF2232"/>
</dbReference>
<accession>A0A089LNP7</accession>
<dbReference type="OrthoDB" id="2987886at2"/>
<organism evidence="2 3">
    <name type="scientific">Paenibacillus borealis</name>
    <dbReference type="NCBI Taxonomy" id="160799"/>
    <lineage>
        <taxon>Bacteria</taxon>
        <taxon>Bacillati</taxon>
        <taxon>Bacillota</taxon>
        <taxon>Bacilli</taxon>
        <taxon>Bacillales</taxon>
        <taxon>Paenibacillaceae</taxon>
        <taxon>Paenibacillus</taxon>
    </lineage>
</organism>
<keyword evidence="3" id="KW-1185">Reference proteome</keyword>
<feature type="transmembrane region" description="Helical" evidence="1">
    <location>
        <begin position="211"/>
        <end position="229"/>
    </location>
</feature>
<evidence type="ECO:0000256" key="1">
    <source>
        <dbReference type="SAM" id="Phobius"/>
    </source>
</evidence>
<sequence>MKFRWTSVAWSIAYLLLLLSLSTPLLLITTLFMIIPAIVLFTTLSTKQFILHIVPVLLIVGLITPFYVLIAIYFLIPALVMGRWYKKRASALSTLIAGMVAVLGEFLLILLISTTLLQFNLYDYVYDVLQTYTDWLATMGASNPLLSEITISTDQIGMMSWMTIQAIPMTLILSAFIIAVITHSIVRPILNSMEYAVPRLKPAREWRLSRAFIWYYLLGVVLSLLFGGADSGFMLMVSANLLPLLQIAFKIQTIGFLFFLIHERKWSKIVALLLAIPVIALPGFWIIGVVDLAFPLRELVKKSKR</sequence>
<dbReference type="PANTHER" id="PTHR41324">
    <property type="entry name" value="MEMBRANE PROTEIN-RELATED"/>
    <property type="match status" value="1"/>
</dbReference>
<feature type="transmembrane region" description="Helical" evidence="1">
    <location>
        <begin position="92"/>
        <end position="117"/>
    </location>
</feature>
<keyword evidence="1" id="KW-1133">Transmembrane helix</keyword>
<name>A0A089LNP7_PAEBO</name>
<dbReference type="HOGENOM" id="CLU_068641_3_0_9"/>
<keyword evidence="1" id="KW-0812">Transmembrane</keyword>
<feature type="transmembrane region" description="Helical" evidence="1">
    <location>
        <begin position="12"/>
        <end position="41"/>
    </location>
</feature>
<feature type="transmembrane region" description="Helical" evidence="1">
    <location>
        <begin position="166"/>
        <end position="190"/>
    </location>
</feature>
<protein>
    <submittedName>
        <fullName evidence="2">Membrane protein</fullName>
    </submittedName>
</protein>
<evidence type="ECO:0000313" key="2">
    <source>
        <dbReference type="EMBL" id="AIQ61715.1"/>
    </source>
</evidence>
<dbReference type="Proteomes" id="UP000029518">
    <property type="component" value="Chromosome"/>
</dbReference>